<evidence type="ECO:0000256" key="3">
    <source>
        <dbReference type="ARBA" id="ARBA00023163"/>
    </source>
</evidence>
<dbReference type="GO" id="GO:0000976">
    <property type="term" value="F:transcription cis-regulatory region binding"/>
    <property type="evidence" value="ECO:0007669"/>
    <property type="project" value="TreeGrafter"/>
</dbReference>
<dbReference type="InterPro" id="IPR028082">
    <property type="entry name" value="Peripla_BP_I"/>
</dbReference>
<proteinExistence type="predicted"/>
<organism evidence="5 6">
    <name type="scientific">Streptomyces finlayi</name>
    <dbReference type="NCBI Taxonomy" id="67296"/>
    <lineage>
        <taxon>Bacteria</taxon>
        <taxon>Bacillati</taxon>
        <taxon>Actinomycetota</taxon>
        <taxon>Actinomycetes</taxon>
        <taxon>Kitasatosporales</taxon>
        <taxon>Streptomycetaceae</taxon>
        <taxon>Streptomyces</taxon>
    </lineage>
</organism>
<evidence type="ECO:0000313" key="6">
    <source>
        <dbReference type="Proteomes" id="UP000638353"/>
    </source>
</evidence>
<dbReference type="PANTHER" id="PTHR30146:SF153">
    <property type="entry name" value="LACTOSE OPERON REPRESSOR"/>
    <property type="match status" value="1"/>
</dbReference>
<dbReference type="EMBL" id="BMVC01000011">
    <property type="protein sequence ID" value="GHD04718.1"/>
    <property type="molecule type" value="Genomic_DNA"/>
</dbReference>
<dbReference type="GO" id="GO:0003700">
    <property type="term" value="F:DNA-binding transcription factor activity"/>
    <property type="evidence" value="ECO:0007669"/>
    <property type="project" value="TreeGrafter"/>
</dbReference>
<dbReference type="InterPro" id="IPR046335">
    <property type="entry name" value="LacI/GalR-like_sensor"/>
</dbReference>
<comment type="caution">
    <text evidence="5">The sequence shown here is derived from an EMBL/GenBank/DDBJ whole genome shotgun (WGS) entry which is preliminary data.</text>
</comment>
<sequence>MTEKKARTPRSRPARQWPSMADVAALAGVSSQTVSRVSNNRTNVDAATREKVLAAMKTLGYRPNTAARALVTGRFGAIGVISFDVGAHGNARTLGAVADAAREAGFSINFMGVRAQTEAAVQEAFQHLMLQSVDGIVLIESQMLDTTSLHLPPSMPVVVADGDAGHAYANVDFDQALGAHSAVTHLLGLGHRTVWHLAGPRDSFAARRRTESWRTTLEAAGAPLPEVLHGDWSAESGYRVGQELAARPEVTAVFTANDQMALGLMRALHEAGRRVPQDVSVTGFDDMSEAAFFQPPLTTVRQDFDLVGRHCVRLLLDQIEGRSDGPRRMAVEPALVVRGSTASPARG</sequence>
<reference evidence="5" key="2">
    <citation type="submission" date="2020-09" db="EMBL/GenBank/DDBJ databases">
        <authorList>
            <person name="Sun Q."/>
            <person name="Ohkuma M."/>
        </authorList>
    </citation>
    <scope>NUCLEOTIDE SEQUENCE</scope>
    <source>
        <strain evidence="5">JCM 4637</strain>
    </source>
</reference>
<dbReference type="Gene3D" id="3.40.50.2300">
    <property type="match status" value="2"/>
</dbReference>
<dbReference type="SUPFAM" id="SSF47413">
    <property type="entry name" value="lambda repressor-like DNA-binding domains"/>
    <property type="match status" value="1"/>
</dbReference>
<evidence type="ECO:0000256" key="1">
    <source>
        <dbReference type="ARBA" id="ARBA00023015"/>
    </source>
</evidence>
<gene>
    <name evidence="5" type="ORF">GCM10010334_54040</name>
</gene>
<dbReference type="PANTHER" id="PTHR30146">
    <property type="entry name" value="LACI-RELATED TRANSCRIPTIONAL REPRESSOR"/>
    <property type="match status" value="1"/>
</dbReference>
<feature type="domain" description="HTH lacI-type" evidence="4">
    <location>
        <begin position="18"/>
        <end position="72"/>
    </location>
</feature>
<dbReference type="AlphaFoldDB" id="A0A919CC47"/>
<dbReference type="SUPFAM" id="SSF53822">
    <property type="entry name" value="Periplasmic binding protein-like I"/>
    <property type="match status" value="1"/>
</dbReference>
<accession>A0A919CC47</accession>
<dbReference type="CDD" id="cd01574">
    <property type="entry name" value="PBP1_LacI"/>
    <property type="match status" value="1"/>
</dbReference>
<dbReference type="Pfam" id="PF00356">
    <property type="entry name" value="LacI"/>
    <property type="match status" value="1"/>
</dbReference>
<evidence type="ECO:0000256" key="2">
    <source>
        <dbReference type="ARBA" id="ARBA00023125"/>
    </source>
</evidence>
<dbReference type="SMART" id="SM00354">
    <property type="entry name" value="HTH_LACI"/>
    <property type="match status" value="1"/>
</dbReference>
<dbReference type="InterPro" id="IPR000843">
    <property type="entry name" value="HTH_LacI"/>
</dbReference>
<protein>
    <submittedName>
        <fullName evidence="5">LacI family transcriptional regulator</fullName>
    </submittedName>
</protein>
<evidence type="ECO:0000313" key="5">
    <source>
        <dbReference type="EMBL" id="GHD04718.1"/>
    </source>
</evidence>
<evidence type="ECO:0000259" key="4">
    <source>
        <dbReference type="PROSITE" id="PS50932"/>
    </source>
</evidence>
<dbReference type="Proteomes" id="UP000638353">
    <property type="component" value="Unassembled WGS sequence"/>
</dbReference>
<keyword evidence="2" id="KW-0238">DNA-binding</keyword>
<reference evidence="5" key="1">
    <citation type="journal article" date="2014" name="Int. J. Syst. Evol. Microbiol.">
        <title>Complete genome sequence of Corynebacterium casei LMG S-19264T (=DSM 44701T), isolated from a smear-ripened cheese.</title>
        <authorList>
            <consortium name="US DOE Joint Genome Institute (JGI-PGF)"/>
            <person name="Walter F."/>
            <person name="Albersmeier A."/>
            <person name="Kalinowski J."/>
            <person name="Ruckert C."/>
        </authorList>
    </citation>
    <scope>NUCLEOTIDE SEQUENCE</scope>
    <source>
        <strain evidence="5">JCM 4637</strain>
    </source>
</reference>
<keyword evidence="3" id="KW-0804">Transcription</keyword>
<keyword evidence="1" id="KW-0805">Transcription regulation</keyword>
<name>A0A919CC47_9ACTN</name>
<dbReference type="Gene3D" id="1.10.260.40">
    <property type="entry name" value="lambda repressor-like DNA-binding domains"/>
    <property type="match status" value="1"/>
</dbReference>
<dbReference type="InterPro" id="IPR010982">
    <property type="entry name" value="Lambda_DNA-bd_dom_sf"/>
</dbReference>
<dbReference type="Pfam" id="PF13377">
    <property type="entry name" value="Peripla_BP_3"/>
    <property type="match status" value="1"/>
</dbReference>
<dbReference type="PROSITE" id="PS50932">
    <property type="entry name" value="HTH_LACI_2"/>
    <property type="match status" value="1"/>
</dbReference>
<dbReference type="CDD" id="cd01392">
    <property type="entry name" value="HTH_LacI"/>
    <property type="match status" value="1"/>
</dbReference>